<dbReference type="Pfam" id="PF00440">
    <property type="entry name" value="TetR_N"/>
    <property type="match status" value="1"/>
</dbReference>
<evidence type="ECO:0000313" key="7">
    <source>
        <dbReference type="Proteomes" id="UP000585638"/>
    </source>
</evidence>
<evidence type="ECO:0000256" key="2">
    <source>
        <dbReference type="ARBA" id="ARBA00023125"/>
    </source>
</evidence>
<accession>A0A7W9KR88</accession>
<feature type="DNA-binding region" description="H-T-H motif" evidence="4">
    <location>
        <begin position="31"/>
        <end position="50"/>
    </location>
</feature>
<dbReference type="RefSeq" id="WP_184869700.1">
    <property type="nucleotide sequence ID" value="NZ_BAAAWY010000071.1"/>
</dbReference>
<dbReference type="Gene3D" id="1.10.357.10">
    <property type="entry name" value="Tetracycline Repressor, domain 2"/>
    <property type="match status" value="1"/>
</dbReference>
<dbReference type="Proteomes" id="UP000585638">
    <property type="component" value="Unassembled WGS sequence"/>
</dbReference>
<dbReference type="InterPro" id="IPR009057">
    <property type="entry name" value="Homeodomain-like_sf"/>
</dbReference>
<proteinExistence type="predicted"/>
<feature type="domain" description="HTH tetR-type" evidence="5">
    <location>
        <begin position="8"/>
        <end position="68"/>
    </location>
</feature>
<sequence length="190" mass="20530">MATTTGRLSARERLLAAADELFYNEGVHTVGIDRVIEQAGVAKASLYNTFGSKDELIHAYLKARQDRIAERIMVAVDAAETPREKLLAVFDGQIAVYAESGYQGCAFHRASAESRPGDRIDLATRDYRAWVRALFTELAEQAGVADPTLLATQLQMVFDGNGTASRNDRSPASTPIARAAAETLLDAALA</sequence>
<reference evidence="6 7" key="1">
    <citation type="submission" date="2020-08" db="EMBL/GenBank/DDBJ databases">
        <title>Sequencing the genomes of 1000 actinobacteria strains.</title>
        <authorList>
            <person name="Klenk H.-P."/>
        </authorList>
    </citation>
    <scope>NUCLEOTIDE SEQUENCE [LARGE SCALE GENOMIC DNA]</scope>
    <source>
        <strain evidence="6 7">DSM 43851</strain>
    </source>
</reference>
<keyword evidence="2 4" id="KW-0238">DNA-binding</keyword>
<dbReference type="SUPFAM" id="SSF46689">
    <property type="entry name" value="Homeodomain-like"/>
    <property type="match status" value="1"/>
</dbReference>
<dbReference type="AlphaFoldDB" id="A0A7W9KR88"/>
<keyword evidence="1" id="KW-0805">Transcription regulation</keyword>
<evidence type="ECO:0000256" key="3">
    <source>
        <dbReference type="ARBA" id="ARBA00023163"/>
    </source>
</evidence>
<gene>
    <name evidence="6" type="ORF">BJ998_008512</name>
</gene>
<dbReference type="SUPFAM" id="SSF48498">
    <property type="entry name" value="Tetracyclin repressor-like, C-terminal domain"/>
    <property type="match status" value="1"/>
</dbReference>
<dbReference type="EMBL" id="JACHIR010000002">
    <property type="protein sequence ID" value="MBB5897253.1"/>
    <property type="molecule type" value="Genomic_DNA"/>
</dbReference>
<dbReference type="PANTHER" id="PTHR47506:SF6">
    <property type="entry name" value="HTH-TYPE TRANSCRIPTIONAL REPRESSOR NEMR"/>
    <property type="match status" value="1"/>
</dbReference>
<dbReference type="GO" id="GO:0003677">
    <property type="term" value="F:DNA binding"/>
    <property type="evidence" value="ECO:0007669"/>
    <property type="project" value="UniProtKB-UniRule"/>
</dbReference>
<evidence type="ECO:0000313" key="6">
    <source>
        <dbReference type="EMBL" id="MBB5897253.1"/>
    </source>
</evidence>
<dbReference type="PRINTS" id="PR00455">
    <property type="entry name" value="HTHTETR"/>
</dbReference>
<dbReference type="InterPro" id="IPR001647">
    <property type="entry name" value="HTH_TetR"/>
</dbReference>
<keyword evidence="7" id="KW-1185">Reference proteome</keyword>
<dbReference type="PROSITE" id="PS50977">
    <property type="entry name" value="HTH_TETR_2"/>
    <property type="match status" value="1"/>
</dbReference>
<dbReference type="InterPro" id="IPR036271">
    <property type="entry name" value="Tet_transcr_reg_TetR-rel_C_sf"/>
</dbReference>
<keyword evidence="3" id="KW-0804">Transcription</keyword>
<dbReference type="PANTHER" id="PTHR47506">
    <property type="entry name" value="TRANSCRIPTIONAL REGULATORY PROTEIN"/>
    <property type="match status" value="1"/>
</dbReference>
<name>A0A7W9KR88_9PSEU</name>
<evidence type="ECO:0000256" key="4">
    <source>
        <dbReference type="PROSITE-ProRule" id="PRU00335"/>
    </source>
</evidence>
<comment type="caution">
    <text evidence="6">The sequence shown here is derived from an EMBL/GenBank/DDBJ whole genome shotgun (WGS) entry which is preliminary data.</text>
</comment>
<evidence type="ECO:0000259" key="5">
    <source>
        <dbReference type="PROSITE" id="PS50977"/>
    </source>
</evidence>
<evidence type="ECO:0000256" key="1">
    <source>
        <dbReference type="ARBA" id="ARBA00023015"/>
    </source>
</evidence>
<organism evidence="6 7">
    <name type="scientific">Kutzneria kofuensis</name>
    <dbReference type="NCBI Taxonomy" id="103725"/>
    <lineage>
        <taxon>Bacteria</taxon>
        <taxon>Bacillati</taxon>
        <taxon>Actinomycetota</taxon>
        <taxon>Actinomycetes</taxon>
        <taxon>Pseudonocardiales</taxon>
        <taxon>Pseudonocardiaceae</taxon>
        <taxon>Kutzneria</taxon>
    </lineage>
</organism>
<protein>
    <submittedName>
        <fullName evidence="6">AcrR family transcriptional regulator</fullName>
    </submittedName>
</protein>